<sequence>MLEIINVLVAAMASFAVGAVYYMKLSEPWMEASSVPRGEDGQPANGANPMLYVGTFLLQLVVAGMMRHVFELATIDTIAKGAVAGLGIGLFFITPWIGINNAYGDRPKKLTLIDGGYATIACTVMGIALTLF</sequence>
<dbReference type="AlphaFoldDB" id="A0A238J6A9"/>
<evidence type="ECO:0000256" key="1">
    <source>
        <dbReference type="SAM" id="Phobius"/>
    </source>
</evidence>
<keyword evidence="1" id="KW-0472">Membrane</keyword>
<feature type="transmembrane region" description="Helical" evidence="1">
    <location>
        <begin position="111"/>
        <end position="131"/>
    </location>
</feature>
<dbReference type="RefSeq" id="WP_099241945.1">
    <property type="nucleotide sequence ID" value="NZ_FXXP01000001.1"/>
</dbReference>
<proteinExistence type="predicted"/>
<protein>
    <recommendedName>
        <fullName evidence="4">DUF1761 domain-containing protein</fullName>
    </recommendedName>
</protein>
<dbReference type="EMBL" id="FXXP01000001">
    <property type="protein sequence ID" value="SMX26240.1"/>
    <property type="molecule type" value="Genomic_DNA"/>
</dbReference>
<organism evidence="2 3">
    <name type="scientific">Pelagimonas phthalicica</name>
    <dbReference type="NCBI Taxonomy" id="1037362"/>
    <lineage>
        <taxon>Bacteria</taxon>
        <taxon>Pseudomonadati</taxon>
        <taxon>Pseudomonadota</taxon>
        <taxon>Alphaproteobacteria</taxon>
        <taxon>Rhodobacterales</taxon>
        <taxon>Roseobacteraceae</taxon>
        <taxon>Pelagimonas</taxon>
    </lineage>
</organism>
<dbReference type="Proteomes" id="UP000225972">
    <property type="component" value="Unassembled WGS sequence"/>
</dbReference>
<dbReference type="Pfam" id="PF08570">
    <property type="entry name" value="DUF1761"/>
    <property type="match status" value="1"/>
</dbReference>
<keyword evidence="1" id="KW-0812">Transmembrane</keyword>
<feature type="transmembrane region" description="Helical" evidence="1">
    <location>
        <begin position="7"/>
        <end position="23"/>
    </location>
</feature>
<dbReference type="OrthoDB" id="344736at2"/>
<evidence type="ECO:0008006" key="4">
    <source>
        <dbReference type="Google" id="ProtNLM"/>
    </source>
</evidence>
<accession>A0A238J6A9</accession>
<evidence type="ECO:0000313" key="3">
    <source>
        <dbReference type="Proteomes" id="UP000225972"/>
    </source>
</evidence>
<feature type="transmembrane region" description="Helical" evidence="1">
    <location>
        <begin position="82"/>
        <end position="99"/>
    </location>
</feature>
<keyword evidence="1" id="KW-1133">Transmembrane helix</keyword>
<feature type="transmembrane region" description="Helical" evidence="1">
    <location>
        <begin position="50"/>
        <end position="70"/>
    </location>
</feature>
<name>A0A238J6A9_9RHOB</name>
<gene>
    <name evidence="2" type="ORF">TRP8649_00313</name>
</gene>
<keyword evidence="3" id="KW-1185">Reference proteome</keyword>
<evidence type="ECO:0000313" key="2">
    <source>
        <dbReference type="EMBL" id="SMX26240.1"/>
    </source>
</evidence>
<reference evidence="3" key="1">
    <citation type="submission" date="2017-05" db="EMBL/GenBank/DDBJ databases">
        <authorList>
            <person name="Rodrigo-Torres L."/>
            <person name="Arahal R. D."/>
            <person name="Lucena T."/>
        </authorList>
    </citation>
    <scope>NUCLEOTIDE SEQUENCE [LARGE SCALE GENOMIC DNA]</scope>
    <source>
        <strain evidence="3">CECT 8649</strain>
    </source>
</reference>
<dbReference type="InterPro" id="IPR013879">
    <property type="entry name" value="DUF1761"/>
</dbReference>